<accession>A0ABQ6FHX4</accession>
<gene>
    <name evidence="1" type="ORF">KDH_05480</name>
</gene>
<evidence type="ECO:0000313" key="2">
    <source>
        <dbReference type="Proteomes" id="UP001344906"/>
    </source>
</evidence>
<evidence type="ECO:0000313" key="1">
    <source>
        <dbReference type="EMBL" id="GLV53696.1"/>
    </source>
</evidence>
<dbReference type="Proteomes" id="UP001344906">
    <property type="component" value="Unassembled WGS sequence"/>
</dbReference>
<dbReference type="EMBL" id="BSRI01000001">
    <property type="protein sequence ID" value="GLV53696.1"/>
    <property type="molecule type" value="Genomic_DNA"/>
</dbReference>
<comment type="caution">
    <text evidence="1">The sequence shown here is derived from an EMBL/GenBank/DDBJ whole genome shotgun (WGS) entry which is preliminary data.</text>
</comment>
<keyword evidence="2" id="KW-1185">Reference proteome</keyword>
<proteinExistence type="predicted"/>
<name>A0ABQ6FHX4_9CHLR</name>
<organism evidence="1 2">
    <name type="scientific">Dictyobacter halimunensis</name>
    <dbReference type="NCBI Taxonomy" id="3026934"/>
    <lineage>
        <taxon>Bacteria</taxon>
        <taxon>Bacillati</taxon>
        <taxon>Chloroflexota</taxon>
        <taxon>Ktedonobacteria</taxon>
        <taxon>Ktedonobacterales</taxon>
        <taxon>Dictyobacteraceae</taxon>
        <taxon>Dictyobacter</taxon>
    </lineage>
</organism>
<sequence>MERDLSQYRLIRDIAERDIVKSNVERCIRAQFLFPINQGRTRFAQLFDAPDACLGLLQILELLLNLLNRLGKLIGI</sequence>
<reference evidence="1 2" key="1">
    <citation type="submission" date="2023-02" db="EMBL/GenBank/DDBJ databases">
        <title>Dictyobacter halimunensis sp. nov., a new member of the class Ktedonobacteria from forest soil in a geothermal area.</title>
        <authorList>
            <person name="Rachmania M.K."/>
            <person name="Ningsih F."/>
            <person name="Sakai Y."/>
            <person name="Yabe S."/>
            <person name="Yokota A."/>
            <person name="Sjamsuridzal W."/>
        </authorList>
    </citation>
    <scope>NUCLEOTIDE SEQUENCE [LARGE SCALE GENOMIC DNA]</scope>
    <source>
        <strain evidence="1 2">S3.2.2.5</strain>
    </source>
</reference>
<protein>
    <submittedName>
        <fullName evidence="1">Uncharacterized protein</fullName>
    </submittedName>
</protein>